<gene>
    <name evidence="1" type="ORF">FRACYDRAFT_268834</name>
</gene>
<evidence type="ECO:0000313" key="1">
    <source>
        <dbReference type="EMBL" id="OEU17967.1"/>
    </source>
</evidence>
<proteinExistence type="predicted"/>
<name>A0A1E7FIK1_9STRA</name>
<feature type="non-terminal residue" evidence="1">
    <location>
        <position position="239"/>
    </location>
</feature>
<dbReference type="EMBL" id="KV784357">
    <property type="protein sequence ID" value="OEU17967.1"/>
    <property type="molecule type" value="Genomic_DNA"/>
</dbReference>
<protein>
    <submittedName>
        <fullName evidence="1">Uncharacterized protein</fullName>
    </submittedName>
</protein>
<sequence>MSFHSVYSCESFDDMPGCKSIVQERLNTVVADNKRLDGIIIDRSCPFDLGSIVHKVFNSTLNQERLLERSYVVLSPVKHDEEWRNVLLDRFRTEMVITYPLHRADIELYNETHRDEWCILSVRIHTFYNRLKKALSSIRDRAGLLFTTKEVEVGAIPLQFDFFPKSPSDSDFYRSHAQDQWFDQKPVAYQTLMQMELRRPRAPLSVNETVLVTSRETRDSGNVWVDIRYKAKVEKIVHG</sequence>
<keyword evidence="2" id="KW-1185">Reference proteome</keyword>
<evidence type="ECO:0000313" key="2">
    <source>
        <dbReference type="Proteomes" id="UP000095751"/>
    </source>
</evidence>
<dbReference type="Proteomes" id="UP000095751">
    <property type="component" value="Unassembled WGS sequence"/>
</dbReference>
<dbReference type="InParanoid" id="A0A1E7FIK1"/>
<reference evidence="1 2" key="1">
    <citation type="submission" date="2016-09" db="EMBL/GenBank/DDBJ databases">
        <title>Extensive genetic diversity and differential bi-allelic expression allows diatom success in the polar Southern Ocean.</title>
        <authorList>
            <consortium name="DOE Joint Genome Institute"/>
            <person name="Mock T."/>
            <person name="Otillar R.P."/>
            <person name="Strauss J."/>
            <person name="Dupont C."/>
            <person name="Frickenhaus S."/>
            <person name="Maumus F."/>
            <person name="Mcmullan M."/>
            <person name="Sanges R."/>
            <person name="Schmutz J."/>
            <person name="Toseland A."/>
            <person name="Valas R."/>
            <person name="Veluchamy A."/>
            <person name="Ward B.J."/>
            <person name="Allen A."/>
            <person name="Barry K."/>
            <person name="Falciatore A."/>
            <person name="Ferrante M."/>
            <person name="Fortunato A.E."/>
            <person name="Gloeckner G."/>
            <person name="Gruber A."/>
            <person name="Hipkin R."/>
            <person name="Janech M."/>
            <person name="Kroth P."/>
            <person name="Leese F."/>
            <person name="Lindquist E."/>
            <person name="Lyon B.R."/>
            <person name="Martin J."/>
            <person name="Mayer C."/>
            <person name="Parker M."/>
            <person name="Quesneville H."/>
            <person name="Raymond J."/>
            <person name="Uhlig C."/>
            <person name="Valentin K.U."/>
            <person name="Worden A.Z."/>
            <person name="Armbrust E.V."/>
            <person name="Bowler C."/>
            <person name="Green B."/>
            <person name="Moulton V."/>
            <person name="Van Oosterhout C."/>
            <person name="Grigoriev I."/>
        </authorList>
    </citation>
    <scope>NUCLEOTIDE SEQUENCE [LARGE SCALE GENOMIC DNA]</scope>
    <source>
        <strain evidence="1 2">CCMP1102</strain>
    </source>
</reference>
<dbReference type="AlphaFoldDB" id="A0A1E7FIK1"/>
<dbReference type="KEGG" id="fcy:FRACYDRAFT_268834"/>
<accession>A0A1E7FIK1</accession>
<organism evidence="1 2">
    <name type="scientific">Fragilariopsis cylindrus CCMP1102</name>
    <dbReference type="NCBI Taxonomy" id="635003"/>
    <lineage>
        <taxon>Eukaryota</taxon>
        <taxon>Sar</taxon>
        <taxon>Stramenopiles</taxon>
        <taxon>Ochrophyta</taxon>
        <taxon>Bacillariophyta</taxon>
        <taxon>Bacillariophyceae</taxon>
        <taxon>Bacillariophycidae</taxon>
        <taxon>Bacillariales</taxon>
        <taxon>Bacillariaceae</taxon>
        <taxon>Fragilariopsis</taxon>
    </lineage>
</organism>